<dbReference type="SUPFAM" id="SSF53756">
    <property type="entry name" value="UDP-Glycosyltransferase/glycogen phosphorylase"/>
    <property type="match status" value="1"/>
</dbReference>
<dbReference type="InterPro" id="IPR028098">
    <property type="entry name" value="Glyco_trans_4-like_N"/>
</dbReference>
<dbReference type="InterPro" id="IPR001296">
    <property type="entry name" value="Glyco_trans_1"/>
</dbReference>
<reference evidence="6 7" key="1">
    <citation type="submission" date="2024-02" db="EMBL/GenBank/DDBJ databases">
        <title>Seven novel Bacillus-like species.</title>
        <authorList>
            <person name="Liu G."/>
        </authorList>
    </citation>
    <scope>NUCLEOTIDE SEQUENCE [LARGE SCALE GENOMIC DNA]</scope>
    <source>
        <strain evidence="6 7">FJAT-53654</strain>
    </source>
</reference>
<protein>
    <submittedName>
        <fullName evidence="6">Glycosyltransferase</fullName>
        <ecNumber evidence="6">2.4.-.-</ecNumber>
    </submittedName>
</protein>
<keyword evidence="7" id="KW-1185">Reference proteome</keyword>
<keyword evidence="3 6" id="KW-0808">Transferase</keyword>
<sequence>MKILFIVGEFPKLSETFVLNQITGLIDRGHSVSILANKAPQEIKKHNDIIKYKLNDNTIYYNVPSSFIKRLMVFVIKFTKYFPKQPLKILNSLNFLKYGKEALSLRLFYSTIALLNQKNSYDIINCHFGPNGILGAFLKDIGILNGKVFTTFHGNDMTTYLKDNGEKSYQKLFEKGDIFLPISNFWKEKLIRLGCNSEKIKVHRMGVNFEKFPYVKRVPKGEAIKIVSVARLVEKKGIEYSIRAISDLLKKGFKINYYIVGDGPLKEELASLIDSCEANGNINLMGWKRQEEIIEIMRDSDLVLVPSVTSKDGDMEGIPVVIMESMAMGIPVLSTYHSGIPELITDGLNGFLVEEKNIEELKDKLEYIMNNNNLLTDISKEGRKRIEEEFNVLKLNDSLEKLFFENQ</sequence>
<comment type="similarity">
    <text evidence="1">Belongs to the glycosyltransferase group 1 family. Glycosyltransferase 4 subfamily.</text>
</comment>
<keyword evidence="2 6" id="KW-0328">Glycosyltransferase</keyword>
<dbReference type="Proteomes" id="UP001368328">
    <property type="component" value="Chromosome"/>
</dbReference>
<dbReference type="PANTHER" id="PTHR12526:SF640">
    <property type="entry name" value="COLANIC ACID BIOSYNTHESIS GLYCOSYLTRANSFERASE WCAL-RELATED"/>
    <property type="match status" value="1"/>
</dbReference>
<evidence type="ECO:0000313" key="7">
    <source>
        <dbReference type="Proteomes" id="UP001368328"/>
    </source>
</evidence>
<dbReference type="EMBL" id="CP147403">
    <property type="protein sequence ID" value="WXB89637.1"/>
    <property type="molecule type" value="Genomic_DNA"/>
</dbReference>
<dbReference type="EC" id="2.4.-.-" evidence="6"/>
<evidence type="ECO:0000259" key="4">
    <source>
        <dbReference type="Pfam" id="PF00534"/>
    </source>
</evidence>
<dbReference type="Gene3D" id="3.40.50.2000">
    <property type="entry name" value="Glycogen Phosphorylase B"/>
    <property type="match status" value="2"/>
</dbReference>
<proteinExistence type="inferred from homology"/>
<name>A0ABZ2MW42_9BACI</name>
<feature type="domain" description="Glycosyltransferase subfamily 4-like N-terminal" evidence="5">
    <location>
        <begin position="15"/>
        <end position="210"/>
    </location>
</feature>
<evidence type="ECO:0000256" key="2">
    <source>
        <dbReference type="ARBA" id="ARBA00022676"/>
    </source>
</evidence>
<evidence type="ECO:0000313" key="6">
    <source>
        <dbReference type="EMBL" id="WXB89637.1"/>
    </source>
</evidence>
<dbReference type="RefSeq" id="WP_338788140.1">
    <property type="nucleotide sequence ID" value="NZ_CP147403.1"/>
</dbReference>
<dbReference type="Pfam" id="PF00534">
    <property type="entry name" value="Glycos_transf_1"/>
    <property type="match status" value="1"/>
</dbReference>
<dbReference type="Pfam" id="PF13439">
    <property type="entry name" value="Glyco_transf_4"/>
    <property type="match status" value="1"/>
</dbReference>
<evidence type="ECO:0000256" key="1">
    <source>
        <dbReference type="ARBA" id="ARBA00009481"/>
    </source>
</evidence>
<organism evidence="6 7">
    <name type="scientific">Metabacillus rhizosphaerae</name>
    <dbReference type="NCBI Taxonomy" id="3117747"/>
    <lineage>
        <taxon>Bacteria</taxon>
        <taxon>Bacillati</taxon>
        <taxon>Bacillota</taxon>
        <taxon>Bacilli</taxon>
        <taxon>Bacillales</taxon>
        <taxon>Bacillaceae</taxon>
        <taxon>Metabacillus</taxon>
    </lineage>
</organism>
<dbReference type="PANTHER" id="PTHR12526">
    <property type="entry name" value="GLYCOSYLTRANSFERASE"/>
    <property type="match status" value="1"/>
</dbReference>
<evidence type="ECO:0000259" key="5">
    <source>
        <dbReference type="Pfam" id="PF13439"/>
    </source>
</evidence>
<feature type="domain" description="Glycosyl transferase family 1" evidence="4">
    <location>
        <begin position="220"/>
        <end position="385"/>
    </location>
</feature>
<evidence type="ECO:0000256" key="3">
    <source>
        <dbReference type="ARBA" id="ARBA00022679"/>
    </source>
</evidence>
<gene>
    <name evidence="6" type="ORF">WCV66_05205</name>
</gene>
<dbReference type="GO" id="GO:0016757">
    <property type="term" value="F:glycosyltransferase activity"/>
    <property type="evidence" value="ECO:0007669"/>
    <property type="project" value="UniProtKB-KW"/>
</dbReference>
<accession>A0ABZ2MW42</accession>